<comment type="caution">
    <text evidence="2">The sequence shown here is derived from an EMBL/GenBank/DDBJ whole genome shotgun (WGS) entry which is preliminary data.</text>
</comment>
<dbReference type="EMBL" id="JAJOZR010000001">
    <property type="protein sequence ID" value="MCD7107429.1"/>
    <property type="molecule type" value="Genomic_DNA"/>
</dbReference>
<organism evidence="2 3">
    <name type="scientific">Rhizobium quercicola</name>
    <dbReference type="NCBI Taxonomy" id="2901226"/>
    <lineage>
        <taxon>Bacteria</taxon>
        <taxon>Pseudomonadati</taxon>
        <taxon>Pseudomonadota</taxon>
        <taxon>Alphaproteobacteria</taxon>
        <taxon>Hyphomicrobiales</taxon>
        <taxon>Rhizobiaceae</taxon>
        <taxon>Rhizobium/Agrobacterium group</taxon>
        <taxon>Rhizobium</taxon>
    </lineage>
</organism>
<dbReference type="InterPro" id="IPR011024">
    <property type="entry name" value="G_crystallin-like"/>
</dbReference>
<dbReference type="SUPFAM" id="SSF49695">
    <property type="entry name" value="gamma-Crystallin-like"/>
    <property type="match status" value="1"/>
</dbReference>
<name>A0A9X1NP36_9HYPH</name>
<dbReference type="AlphaFoldDB" id="A0A9X1NP36"/>
<evidence type="ECO:0000313" key="3">
    <source>
        <dbReference type="Proteomes" id="UP001139089"/>
    </source>
</evidence>
<protein>
    <submittedName>
        <fullName evidence="2">Uncharacterized protein</fullName>
    </submittedName>
</protein>
<dbReference type="RefSeq" id="WP_231811191.1">
    <property type="nucleotide sequence ID" value="NZ_JAJOZR010000001.1"/>
</dbReference>
<dbReference type="Gene3D" id="2.60.20.10">
    <property type="entry name" value="Crystallins"/>
    <property type="match status" value="1"/>
</dbReference>
<reference evidence="2" key="1">
    <citation type="submission" date="2021-12" db="EMBL/GenBank/DDBJ databases">
        <authorList>
            <person name="Li Y."/>
        </authorList>
    </citation>
    <scope>NUCLEOTIDE SEQUENCE</scope>
    <source>
        <strain evidence="2">DKSPLA3</strain>
    </source>
</reference>
<feature type="chain" id="PRO_5040758315" evidence="1">
    <location>
        <begin position="32"/>
        <end position="502"/>
    </location>
</feature>
<sequence length="502" mass="53849">MMVTRRYSAVALLCIPLCLTQILVPSAPAMASPLTTGAVCTGASPSCNRCISNVADAVNSLRDHGDPMGFSVVGDPVGNAASSHHWQGLQRLSGSGENYLVISKSDNGRGTVPFSLVRMTQPRSVAERWRSNRLSASPYPATAPTNAQMVGDQPMPAYLSNYAHSGGLQSSGNILAVALDGSLSGGMGQVLFYDMSDLANITLLPPRITTMTGEAGSVSLAQLGDGTFLAATARNAANTLEFYRSTASDLGQSGTTFSLVGTWHESALQTTIGDSEFGDYQSLHFITQCDGSLFLAGTHMNTSVVVGIGEDWLDLFRVTDANGQVGLTKVAKKHLYCGYPSPNYGTGANTHCNMDAAGGVFVDAAGQLLVYASEHDNSGPGNSVKMMEFRSIFPVPQQKCLTDIQSAWAELYDDSDFSDRGLMIDYADYSLRRYDNLKNVEGFGDKTSAVRWCIPAGWRVRLYDDDGFRDRYKEFTGTGEQNLNAVGFNDKTSSVRFVYVGN</sequence>
<keyword evidence="1" id="KW-0732">Signal</keyword>
<feature type="signal peptide" evidence="1">
    <location>
        <begin position="1"/>
        <end position="31"/>
    </location>
</feature>
<evidence type="ECO:0000256" key="1">
    <source>
        <dbReference type="SAM" id="SignalP"/>
    </source>
</evidence>
<dbReference type="Proteomes" id="UP001139089">
    <property type="component" value="Unassembled WGS sequence"/>
</dbReference>
<keyword evidence="3" id="KW-1185">Reference proteome</keyword>
<gene>
    <name evidence="2" type="ORF">LRX75_00115</name>
</gene>
<proteinExistence type="predicted"/>
<accession>A0A9X1NP36</accession>
<evidence type="ECO:0000313" key="2">
    <source>
        <dbReference type="EMBL" id="MCD7107429.1"/>
    </source>
</evidence>